<evidence type="ECO:0000313" key="4">
    <source>
        <dbReference type="Proteomes" id="UP000594262"/>
    </source>
</evidence>
<keyword evidence="2" id="KW-0732">Signal</keyword>
<dbReference type="EnsemblMetazoa" id="CLYHEMT017400.1">
    <property type="protein sequence ID" value="CLYHEMP017400.1"/>
    <property type="gene ID" value="CLYHEMG017400"/>
</dbReference>
<dbReference type="OrthoDB" id="10661060at2759"/>
<dbReference type="RefSeq" id="XP_066929103.1">
    <property type="nucleotide sequence ID" value="XM_067073002.1"/>
</dbReference>
<evidence type="ECO:0000256" key="1">
    <source>
        <dbReference type="SAM" id="MobiDB-lite"/>
    </source>
</evidence>
<dbReference type="AlphaFoldDB" id="A0A7M6DN56"/>
<dbReference type="GeneID" id="136816677"/>
<dbReference type="Proteomes" id="UP000594262">
    <property type="component" value="Unplaced"/>
</dbReference>
<feature type="signal peptide" evidence="2">
    <location>
        <begin position="1"/>
        <end position="21"/>
    </location>
</feature>
<proteinExistence type="predicted"/>
<name>A0A7M6DN56_9CNID</name>
<accession>A0A7M6DN56</accession>
<feature type="chain" id="PRO_5029876363" evidence="2">
    <location>
        <begin position="22"/>
        <end position="637"/>
    </location>
</feature>
<protein>
    <submittedName>
        <fullName evidence="3">Uncharacterized protein</fullName>
    </submittedName>
</protein>
<keyword evidence="4" id="KW-1185">Reference proteome</keyword>
<feature type="region of interest" description="Disordered" evidence="1">
    <location>
        <begin position="141"/>
        <end position="191"/>
    </location>
</feature>
<organism evidence="3 4">
    <name type="scientific">Clytia hemisphaerica</name>
    <dbReference type="NCBI Taxonomy" id="252671"/>
    <lineage>
        <taxon>Eukaryota</taxon>
        <taxon>Metazoa</taxon>
        <taxon>Cnidaria</taxon>
        <taxon>Hydrozoa</taxon>
        <taxon>Hydroidolina</taxon>
        <taxon>Leptothecata</taxon>
        <taxon>Obeliida</taxon>
        <taxon>Clytiidae</taxon>
        <taxon>Clytia</taxon>
    </lineage>
</organism>
<feature type="compositionally biased region" description="Polar residues" evidence="1">
    <location>
        <begin position="477"/>
        <end position="496"/>
    </location>
</feature>
<evidence type="ECO:0000313" key="3">
    <source>
        <dbReference type="EnsemblMetazoa" id="CLYHEMP017400.1"/>
    </source>
</evidence>
<reference evidence="3" key="1">
    <citation type="submission" date="2021-01" db="UniProtKB">
        <authorList>
            <consortium name="EnsemblMetazoa"/>
        </authorList>
    </citation>
    <scope>IDENTIFICATION</scope>
</reference>
<feature type="compositionally biased region" description="Polar residues" evidence="1">
    <location>
        <begin position="146"/>
        <end position="162"/>
    </location>
</feature>
<sequence>MFFRFWKFCISLALLSKLSFCVNQFGDIGEEHDLDDLITKRFQINHVGPGSNASSSSDIQQNNSTKEDGFLVQNFSGDIDRRQADTLDSILQTVLNNLSKTETFTVQHFSGDDENSTKVDSINHGYGSGFLANELHELTPGKVSGTDAQSVESTGMDTTSLDSYGISGSGDSELPGDSESNTPPDLTEHDSLQNSIFPLNEQSNTDISVKNGAQNTIFKSLAGVESSRSEPLKSKKSTVEKTVDPGTLNFLPKLQNKETLKFLDSVNSNRRKPISKTLAREQAVRFVKFFRDGVTLNVAERKRSYVPTASNIQRSNRPRNEIQFFTSRFHTPRKTSMQEIFKRDHIEIHKNIRKLANMYKGNSLLSDLSKMTNQWRGYNDNRRLDSNPVWMKFLRDAMRPHEMLNMNADNRQRLLGYMYRPSNGNKDTMLAKDGKLFKKVGSINIKPGEIQAHFMNDLHKKQSMYATPGIKPHPFVNPQSHATQPNTQATQPNYKPSYNVQTFQSVQQHPPQMTPYSNYPPQQFWTQPKTRQSQLYPHINGINSCLPENSLCDAGHDEQCCGPASFCIDYWGTGKCISMSKNPELNDHRNTYKMWNNLNAKRQFNRMLNQVKNEISLYGFQKKLSDILNTAKFSKKK</sequence>
<feature type="region of interest" description="Disordered" evidence="1">
    <location>
        <begin position="465"/>
        <end position="496"/>
    </location>
</feature>
<evidence type="ECO:0000256" key="2">
    <source>
        <dbReference type="SAM" id="SignalP"/>
    </source>
</evidence>